<dbReference type="Proteomes" id="UP000028826">
    <property type="component" value="Unassembled WGS sequence"/>
</dbReference>
<dbReference type="RefSeq" id="WP_035713947.1">
    <property type="nucleotide sequence ID" value="NZ_JGYG01000015.1"/>
</dbReference>
<dbReference type="EMBL" id="JGYG01000015">
    <property type="protein sequence ID" value="KFI26658.1"/>
    <property type="molecule type" value="Genomic_DNA"/>
</dbReference>
<evidence type="ECO:0000313" key="2">
    <source>
        <dbReference type="Proteomes" id="UP000028826"/>
    </source>
</evidence>
<gene>
    <name evidence="1" type="ORF">CN97_03130</name>
</gene>
<proteinExistence type="predicted"/>
<name>A0A086XXA8_9RHOB</name>
<sequence length="64" mass="6984">MERLREQLCAAVRRAVAGDRIADRITPPEAGFGLWQAFVALSARSYGSAGLERSDSRRSRHGPG</sequence>
<evidence type="ECO:0000313" key="1">
    <source>
        <dbReference type="EMBL" id="KFI26658.1"/>
    </source>
</evidence>
<comment type="caution">
    <text evidence="1">The sequence shown here is derived from an EMBL/GenBank/DDBJ whole genome shotgun (WGS) entry which is preliminary data.</text>
</comment>
<organism evidence="1 2">
    <name type="scientific">Haematobacter massiliensis</name>
    <dbReference type="NCBI Taxonomy" id="195105"/>
    <lineage>
        <taxon>Bacteria</taxon>
        <taxon>Pseudomonadati</taxon>
        <taxon>Pseudomonadota</taxon>
        <taxon>Alphaproteobacteria</taxon>
        <taxon>Rhodobacterales</taxon>
        <taxon>Paracoccaceae</taxon>
        <taxon>Haematobacter</taxon>
    </lineage>
</organism>
<dbReference type="AlphaFoldDB" id="A0A086XXA8"/>
<protein>
    <submittedName>
        <fullName evidence="1">Uncharacterized protein</fullName>
    </submittedName>
</protein>
<accession>A0A086XXA8</accession>
<keyword evidence="2" id="KW-1185">Reference proteome</keyword>
<reference evidence="1 2" key="1">
    <citation type="submission" date="2014-03" db="EMBL/GenBank/DDBJ databases">
        <title>Genome of Haematobacter massiliensis CCUG 47968.</title>
        <authorList>
            <person name="Wang D."/>
            <person name="Wang G."/>
        </authorList>
    </citation>
    <scope>NUCLEOTIDE SEQUENCE [LARGE SCALE GENOMIC DNA]</scope>
    <source>
        <strain evidence="1 2">CCUG 47968</strain>
    </source>
</reference>